<dbReference type="NCBIfam" id="TIGR02098">
    <property type="entry name" value="MJ0042_CXXC"/>
    <property type="match status" value="1"/>
</dbReference>
<keyword evidence="2" id="KW-0472">Membrane</keyword>
<sequence>MRLRCPTCAAEYEIEDAAIPEAGRDVQCSACGHGWHHRPQPRLVLDAPPAAAPTDFRAFLREEAEREAAQRRAEGSSAIAPPAAERPKKGGFVAGMFLALLPLAVLAGIYAGAAQIKAQAPGLAEPIQRYADAVDQGRRWLHDTLDR</sequence>
<evidence type="ECO:0000256" key="2">
    <source>
        <dbReference type="SAM" id="Phobius"/>
    </source>
</evidence>
<dbReference type="Proteomes" id="UP000679284">
    <property type="component" value="Chromosome"/>
</dbReference>
<dbReference type="KEGG" id="fap:GR316_06280"/>
<keyword evidence="5" id="KW-1185">Reference proteome</keyword>
<keyword evidence="2" id="KW-1133">Transmembrane helix</keyword>
<accession>A0A8J8MT27</accession>
<feature type="region of interest" description="Disordered" evidence="1">
    <location>
        <begin position="64"/>
        <end position="87"/>
    </location>
</feature>
<dbReference type="RefSeq" id="WP_211783121.1">
    <property type="nucleotide sequence ID" value="NZ_CP047289.1"/>
</dbReference>
<evidence type="ECO:0000313" key="5">
    <source>
        <dbReference type="Proteomes" id="UP000679284"/>
    </source>
</evidence>
<evidence type="ECO:0000259" key="3">
    <source>
        <dbReference type="Pfam" id="PF13717"/>
    </source>
</evidence>
<dbReference type="Pfam" id="PF13717">
    <property type="entry name" value="Zn_ribbon_4"/>
    <property type="match status" value="1"/>
</dbReference>
<organism evidence="4 5">
    <name type="scientific">Falsirhodobacter algicola</name>
    <dbReference type="NCBI Taxonomy" id="2692330"/>
    <lineage>
        <taxon>Bacteria</taxon>
        <taxon>Pseudomonadati</taxon>
        <taxon>Pseudomonadota</taxon>
        <taxon>Alphaproteobacteria</taxon>
        <taxon>Rhodobacterales</taxon>
        <taxon>Paracoccaceae</taxon>
        <taxon>Falsirhodobacter</taxon>
    </lineage>
</organism>
<feature type="transmembrane region" description="Helical" evidence="2">
    <location>
        <begin position="92"/>
        <end position="113"/>
    </location>
</feature>
<reference evidence="4" key="1">
    <citation type="submission" date="2020-01" db="EMBL/GenBank/DDBJ databases">
        <authorList>
            <person name="Yang Y."/>
            <person name="Kwon Y.M."/>
        </authorList>
    </citation>
    <scope>NUCLEOTIDE SEQUENCE</scope>
    <source>
        <strain evidence="4">PG104</strain>
    </source>
</reference>
<dbReference type="AlphaFoldDB" id="A0A8J8MT27"/>
<feature type="compositionally biased region" description="Basic and acidic residues" evidence="1">
    <location>
        <begin position="64"/>
        <end position="74"/>
    </location>
</feature>
<feature type="domain" description="Zinc finger/thioredoxin putative" evidence="3">
    <location>
        <begin position="1"/>
        <end position="35"/>
    </location>
</feature>
<dbReference type="EMBL" id="CP047289">
    <property type="protein sequence ID" value="QUS35901.1"/>
    <property type="molecule type" value="Genomic_DNA"/>
</dbReference>
<protein>
    <recommendedName>
        <fullName evidence="3">Zinc finger/thioredoxin putative domain-containing protein</fullName>
    </recommendedName>
</protein>
<evidence type="ECO:0000313" key="4">
    <source>
        <dbReference type="EMBL" id="QUS35901.1"/>
    </source>
</evidence>
<evidence type="ECO:0000256" key="1">
    <source>
        <dbReference type="SAM" id="MobiDB-lite"/>
    </source>
</evidence>
<proteinExistence type="predicted"/>
<keyword evidence="2" id="KW-0812">Transmembrane</keyword>
<gene>
    <name evidence="4" type="ORF">GR316_06280</name>
</gene>
<name>A0A8J8MT27_9RHOB</name>
<dbReference type="InterPro" id="IPR011723">
    <property type="entry name" value="Znf/thioredoxin_put"/>
</dbReference>